<accession>A0A2P5K8H8</accession>
<gene>
    <name evidence="1" type="ORF">B0O95_11144</name>
</gene>
<dbReference type="AlphaFoldDB" id="A0A2P5K8H8"/>
<dbReference type="Proteomes" id="UP000243096">
    <property type="component" value="Unassembled WGS sequence"/>
</dbReference>
<proteinExistence type="predicted"/>
<organism evidence="1 2">
    <name type="scientific">Mycetohabitans endofungorum</name>
    <dbReference type="NCBI Taxonomy" id="417203"/>
    <lineage>
        <taxon>Bacteria</taxon>
        <taxon>Pseudomonadati</taxon>
        <taxon>Pseudomonadota</taxon>
        <taxon>Betaproteobacteria</taxon>
        <taxon>Burkholderiales</taxon>
        <taxon>Burkholderiaceae</taxon>
        <taxon>Mycetohabitans</taxon>
    </lineage>
</organism>
<sequence length="91" mass="10133">MNKQLKLIRNTAQEEAAIERGIAADADTFVPTDEQFAQMKRRVDGRRMTQVEAERLLAELPEATAAQRALVDPSRALFVDNVPSLPKSLDP</sequence>
<protein>
    <submittedName>
        <fullName evidence="1">Uncharacterized protein</fullName>
    </submittedName>
</protein>
<comment type="caution">
    <text evidence="1">The sequence shown here is derived from an EMBL/GenBank/DDBJ whole genome shotgun (WGS) entry which is preliminary data.</text>
</comment>
<reference evidence="1 2" key="1">
    <citation type="submission" date="2018-01" db="EMBL/GenBank/DDBJ databases">
        <title>Genomic Encyclopedia of Type Strains, Phase III (KMG-III): the genomes of soil and plant-associated and newly described type strains.</title>
        <authorList>
            <person name="Whitman W."/>
        </authorList>
    </citation>
    <scope>NUCLEOTIDE SEQUENCE [LARGE SCALE GENOMIC DNA]</scope>
    <source>
        <strain evidence="1 2">HKI456</strain>
    </source>
</reference>
<evidence type="ECO:0000313" key="1">
    <source>
        <dbReference type="EMBL" id="PPB82984.1"/>
    </source>
</evidence>
<evidence type="ECO:0000313" key="2">
    <source>
        <dbReference type="Proteomes" id="UP000243096"/>
    </source>
</evidence>
<keyword evidence="2" id="KW-1185">Reference proteome</keyword>
<name>A0A2P5K8H8_9BURK</name>
<dbReference type="EMBL" id="PRDW01000011">
    <property type="protein sequence ID" value="PPB82984.1"/>
    <property type="molecule type" value="Genomic_DNA"/>
</dbReference>